<comment type="caution">
    <text evidence="2">The sequence shown here is derived from an EMBL/GenBank/DDBJ whole genome shotgun (WGS) entry which is preliminary data.</text>
</comment>
<evidence type="ECO:0000313" key="3">
    <source>
        <dbReference type="Proteomes" id="UP000227088"/>
    </source>
</evidence>
<keyword evidence="1" id="KW-0732">Signal</keyword>
<proteinExistence type="predicted"/>
<accession>A0A1Y5HXS1</accession>
<gene>
    <name evidence="2" type="ORF">A9R00_04665</name>
</gene>
<sequence>MRFLYSAMILFIAMSINAEPAPSVSKVSEKAMTVKQSVLQLNKDLYQLEEDLLSPATTKASVFLSLTYGEFFEPYSINVLVDDKQPIQYLYTKRQVDALRQGAIQPLKDLNLGPGKHQIKAIAKGVDKNGKARELVVEKEIEKHDQPLYIELKIQDKKEMQSAELMISQW</sequence>
<feature type="signal peptide" evidence="1">
    <location>
        <begin position="1"/>
        <end position="18"/>
    </location>
</feature>
<evidence type="ECO:0000256" key="1">
    <source>
        <dbReference type="SAM" id="SignalP"/>
    </source>
</evidence>
<dbReference type="AlphaFoldDB" id="A0A1Y5HXS1"/>
<evidence type="ECO:0000313" key="2">
    <source>
        <dbReference type="EMBL" id="OUS40714.1"/>
    </source>
</evidence>
<feature type="chain" id="PRO_5012305906" description="AraC family transcriptional regulator" evidence="1">
    <location>
        <begin position="19"/>
        <end position="170"/>
    </location>
</feature>
<protein>
    <recommendedName>
        <fullName evidence="4">AraC family transcriptional regulator</fullName>
    </recommendedName>
</protein>
<organism evidence="2 3">
    <name type="scientific">Oleispira antarctica</name>
    <dbReference type="NCBI Taxonomy" id="188908"/>
    <lineage>
        <taxon>Bacteria</taxon>
        <taxon>Pseudomonadati</taxon>
        <taxon>Pseudomonadota</taxon>
        <taxon>Gammaproteobacteria</taxon>
        <taxon>Oceanospirillales</taxon>
        <taxon>Oceanospirillaceae</taxon>
        <taxon>Oleispira</taxon>
    </lineage>
</organism>
<evidence type="ECO:0008006" key="4">
    <source>
        <dbReference type="Google" id="ProtNLM"/>
    </source>
</evidence>
<reference evidence="3" key="1">
    <citation type="journal article" date="2017" name="Proc. Natl. Acad. Sci. U.S.A.">
        <title>Simulation of Deepwater Horizon oil plume reveals substrate specialization within a complex community of hydrocarbon degraders.</title>
        <authorList>
            <person name="Hu P."/>
            <person name="Dubinsky E.A."/>
            <person name="Probst A.J."/>
            <person name="Wang J."/>
            <person name="Sieber C.M.K."/>
            <person name="Tom L.M."/>
            <person name="Gardinali P."/>
            <person name="Banfield J.F."/>
            <person name="Atlas R.M."/>
            <person name="Andersen G.L."/>
        </authorList>
    </citation>
    <scope>NUCLEOTIDE SEQUENCE [LARGE SCALE GENOMIC DNA]</scope>
</reference>
<name>A0A1Y5HXS1_OLEAN</name>
<dbReference type="Proteomes" id="UP000227088">
    <property type="component" value="Unassembled WGS sequence"/>
</dbReference>
<dbReference type="EMBL" id="MABE01000267">
    <property type="protein sequence ID" value="OUS40714.1"/>
    <property type="molecule type" value="Genomic_DNA"/>
</dbReference>